<accession>M2XVY6</accession>
<proteinExistence type="predicted"/>
<organism evidence="2 3">
    <name type="scientific">Kocuria palustris PEL</name>
    <dbReference type="NCBI Taxonomy" id="1236550"/>
    <lineage>
        <taxon>Bacteria</taxon>
        <taxon>Bacillati</taxon>
        <taxon>Actinomycetota</taxon>
        <taxon>Actinomycetes</taxon>
        <taxon>Micrococcales</taxon>
        <taxon>Micrococcaceae</taxon>
        <taxon>Kocuria</taxon>
    </lineage>
</organism>
<dbReference type="EMBL" id="ANHZ02000007">
    <property type="protein sequence ID" value="EME36958.1"/>
    <property type="molecule type" value="Genomic_DNA"/>
</dbReference>
<gene>
    <name evidence="2" type="ORF">C884_02318</name>
</gene>
<keyword evidence="3" id="KW-1185">Reference proteome</keyword>
<evidence type="ECO:0000313" key="2">
    <source>
        <dbReference type="EMBL" id="EME36958.1"/>
    </source>
</evidence>
<dbReference type="Proteomes" id="UP000009877">
    <property type="component" value="Unassembled WGS sequence"/>
</dbReference>
<evidence type="ECO:0000256" key="1">
    <source>
        <dbReference type="SAM" id="MobiDB-lite"/>
    </source>
</evidence>
<protein>
    <submittedName>
        <fullName evidence="2">Uncharacterized protein</fullName>
    </submittedName>
</protein>
<comment type="caution">
    <text evidence="2">The sequence shown here is derived from an EMBL/GenBank/DDBJ whole genome shotgun (WGS) entry which is preliminary data.</text>
</comment>
<name>M2XVY6_9MICC</name>
<reference evidence="2 3" key="1">
    <citation type="journal article" date="2014" name="Genome Announc.">
        <title>Draft Genome Sequence of Kocuria palustris PEL.</title>
        <authorList>
            <person name="Sharma G."/>
            <person name="Khatri I."/>
            <person name="Subramanian S."/>
        </authorList>
    </citation>
    <scope>NUCLEOTIDE SEQUENCE [LARGE SCALE GENOMIC DNA]</scope>
    <source>
        <strain evidence="2 3">PEL</strain>
    </source>
</reference>
<dbReference type="AlphaFoldDB" id="M2XVY6"/>
<evidence type="ECO:0000313" key="3">
    <source>
        <dbReference type="Proteomes" id="UP000009877"/>
    </source>
</evidence>
<sequence length="60" mass="6340">MGEEIAADLREHDGIESVHAFSDPGMSDPLGSDDGRTGMVVAHIEGTLAEQTEISTELVD</sequence>
<feature type="region of interest" description="Disordered" evidence="1">
    <location>
        <begin position="1"/>
        <end position="37"/>
    </location>
</feature>
<feature type="compositionally biased region" description="Basic and acidic residues" evidence="1">
    <location>
        <begin position="7"/>
        <end position="16"/>
    </location>
</feature>